<gene>
    <name evidence="2" type="ORF">Nepgr_007942</name>
</gene>
<dbReference type="Proteomes" id="UP001279734">
    <property type="component" value="Unassembled WGS sequence"/>
</dbReference>
<protein>
    <recommendedName>
        <fullName evidence="4">Secreted protein</fullName>
    </recommendedName>
</protein>
<evidence type="ECO:0000313" key="3">
    <source>
        <dbReference type="Proteomes" id="UP001279734"/>
    </source>
</evidence>
<proteinExistence type="predicted"/>
<reference evidence="2" key="1">
    <citation type="submission" date="2023-05" db="EMBL/GenBank/DDBJ databases">
        <title>Nepenthes gracilis genome sequencing.</title>
        <authorList>
            <person name="Fukushima K."/>
        </authorList>
    </citation>
    <scope>NUCLEOTIDE SEQUENCE</scope>
    <source>
        <strain evidence="2">SING2019-196</strain>
    </source>
</reference>
<dbReference type="EMBL" id="BSYO01000006">
    <property type="protein sequence ID" value="GMH06102.1"/>
    <property type="molecule type" value="Genomic_DNA"/>
</dbReference>
<sequence>MGIFGCWVVCIGVAVVAFCACSPGGWCSLIEVQGDREGLELVYLSHVTEAVQLSEACWLAGWWLLVLLVFTDELESAAHGMDDLRCGGAELPLLMH</sequence>
<evidence type="ECO:0000256" key="1">
    <source>
        <dbReference type="SAM" id="SignalP"/>
    </source>
</evidence>
<evidence type="ECO:0008006" key="4">
    <source>
        <dbReference type="Google" id="ProtNLM"/>
    </source>
</evidence>
<keyword evidence="1" id="KW-0732">Signal</keyword>
<evidence type="ECO:0000313" key="2">
    <source>
        <dbReference type="EMBL" id="GMH06102.1"/>
    </source>
</evidence>
<comment type="caution">
    <text evidence="2">The sequence shown here is derived from an EMBL/GenBank/DDBJ whole genome shotgun (WGS) entry which is preliminary data.</text>
</comment>
<accession>A0AAD3XIR2</accession>
<organism evidence="2 3">
    <name type="scientific">Nepenthes gracilis</name>
    <name type="common">Slender pitcher plant</name>
    <dbReference type="NCBI Taxonomy" id="150966"/>
    <lineage>
        <taxon>Eukaryota</taxon>
        <taxon>Viridiplantae</taxon>
        <taxon>Streptophyta</taxon>
        <taxon>Embryophyta</taxon>
        <taxon>Tracheophyta</taxon>
        <taxon>Spermatophyta</taxon>
        <taxon>Magnoliopsida</taxon>
        <taxon>eudicotyledons</taxon>
        <taxon>Gunneridae</taxon>
        <taxon>Pentapetalae</taxon>
        <taxon>Caryophyllales</taxon>
        <taxon>Nepenthaceae</taxon>
        <taxon>Nepenthes</taxon>
    </lineage>
</organism>
<name>A0AAD3XIR2_NEPGR</name>
<feature type="signal peptide" evidence="1">
    <location>
        <begin position="1"/>
        <end position="21"/>
    </location>
</feature>
<feature type="chain" id="PRO_5042065092" description="Secreted protein" evidence="1">
    <location>
        <begin position="22"/>
        <end position="96"/>
    </location>
</feature>
<dbReference type="AlphaFoldDB" id="A0AAD3XIR2"/>
<keyword evidence="3" id="KW-1185">Reference proteome</keyword>